<accession>A0ABU3ZBV7</accession>
<dbReference type="Proteomes" id="UP001186452">
    <property type="component" value="Unassembled WGS sequence"/>
</dbReference>
<proteinExistence type="predicted"/>
<reference evidence="2 3" key="1">
    <citation type="submission" date="2023-10" db="EMBL/GenBank/DDBJ databases">
        <title>Marine bacteria isolated from horseshoe crab.</title>
        <authorList>
            <person name="Cheng T.H."/>
        </authorList>
    </citation>
    <scope>NUCLEOTIDE SEQUENCE [LARGE SCALE GENOMIC DNA]</scope>
    <source>
        <strain evidence="2 3">HSC6</strain>
    </source>
</reference>
<organism evidence="2 3">
    <name type="scientific">Photobacterium rosenbergii</name>
    <dbReference type="NCBI Taxonomy" id="294936"/>
    <lineage>
        <taxon>Bacteria</taxon>
        <taxon>Pseudomonadati</taxon>
        <taxon>Pseudomonadota</taxon>
        <taxon>Gammaproteobacteria</taxon>
        <taxon>Vibrionales</taxon>
        <taxon>Vibrionaceae</taxon>
        <taxon>Photobacterium</taxon>
    </lineage>
</organism>
<evidence type="ECO:0000313" key="3">
    <source>
        <dbReference type="Proteomes" id="UP001186452"/>
    </source>
</evidence>
<dbReference type="SUPFAM" id="SSF53807">
    <property type="entry name" value="Helical backbone' metal receptor"/>
    <property type="match status" value="1"/>
</dbReference>
<protein>
    <submittedName>
        <fullName evidence="2">ABC transporter substrate-binding protein</fullName>
    </submittedName>
</protein>
<evidence type="ECO:0000313" key="2">
    <source>
        <dbReference type="EMBL" id="MDV5167599.1"/>
    </source>
</evidence>
<evidence type="ECO:0000256" key="1">
    <source>
        <dbReference type="SAM" id="SignalP"/>
    </source>
</evidence>
<keyword evidence="3" id="KW-1185">Reference proteome</keyword>
<dbReference type="EMBL" id="JAWJZI010000001">
    <property type="protein sequence ID" value="MDV5167599.1"/>
    <property type="molecule type" value="Genomic_DNA"/>
</dbReference>
<name>A0ABU3ZBV7_9GAMM</name>
<dbReference type="InterPro" id="IPR006127">
    <property type="entry name" value="ZnuA-like"/>
</dbReference>
<sequence length="294" mass="32721">MNIKAKNALGLLGLCSVMFSAAMVEAKDILTATPVTYMISSELTKGTGIETQYLPPKRYGMMRLPNWFSSKGAESTARAANNATAVVTIGAVWPQDPLYVHTRQGNIRIVEIDASQSISPRAQGVAALRLENGVLSPFPWLNPANLTRMAAIVSQDLQQLWPEHAAKIAENQQTLMIDVRALINKQQAALFDAEVDTVILLSQELEDFASGNQLFVVGRYTKPEMDWTEDEKQALVKTLTEDESVWILTTRKLSKTLKAQLPNSHRVMIIDPIDRWGKKGISKDNPFSRWEIDL</sequence>
<comment type="caution">
    <text evidence="2">The sequence shown here is derived from an EMBL/GenBank/DDBJ whole genome shotgun (WGS) entry which is preliminary data.</text>
</comment>
<feature type="chain" id="PRO_5046433010" evidence="1">
    <location>
        <begin position="27"/>
        <end position="294"/>
    </location>
</feature>
<dbReference type="Pfam" id="PF01297">
    <property type="entry name" value="ZnuA"/>
    <property type="match status" value="1"/>
</dbReference>
<dbReference type="Gene3D" id="3.40.50.1980">
    <property type="entry name" value="Nitrogenase molybdenum iron protein domain"/>
    <property type="match status" value="1"/>
</dbReference>
<keyword evidence="1" id="KW-0732">Signal</keyword>
<gene>
    <name evidence="2" type="ORF">R2X38_01140</name>
</gene>
<feature type="signal peptide" evidence="1">
    <location>
        <begin position="1"/>
        <end position="26"/>
    </location>
</feature>